<proteinExistence type="predicted"/>
<accession>A0A9Q0GN62</accession>
<protein>
    <submittedName>
        <fullName evidence="1">Uncharacterized protein</fullName>
    </submittedName>
</protein>
<dbReference type="OrthoDB" id="1751158at2759"/>
<dbReference type="InterPro" id="IPR029063">
    <property type="entry name" value="SAM-dependent_MTases_sf"/>
</dbReference>
<reference evidence="1" key="1">
    <citation type="journal article" date="2023" name="Plant J.">
        <title>The genome of the king protea, Protea cynaroides.</title>
        <authorList>
            <person name="Chang J."/>
            <person name="Duong T.A."/>
            <person name="Schoeman C."/>
            <person name="Ma X."/>
            <person name="Roodt D."/>
            <person name="Barker N."/>
            <person name="Li Z."/>
            <person name="Van de Peer Y."/>
            <person name="Mizrachi E."/>
        </authorList>
    </citation>
    <scope>NUCLEOTIDE SEQUENCE</scope>
    <source>
        <tissue evidence="1">Young leaves</tissue>
    </source>
</reference>
<dbReference type="GO" id="GO:0005634">
    <property type="term" value="C:nucleus"/>
    <property type="evidence" value="ECO:0007669"/>
    <property type="project" value="TreeGrafter"/>
</dbReference>
<organism evidence="1 2">
    <name type="scientific">Protea cynaroides</name>
    <dbReference type="NCBI Taxonomy" id="273540"/>
    <lineage>
        <taxon>Eukaryota</taxon>
        <taxon>Viridiplantae</taxon>
        <taxon>Streptophyta</taxon>
        <taxon>Embryophyta</taxon>
        <taxon>Tracheophyta</taxon>
        <taxon>Spermatophyta</taxon>
        <taxon>Magnoliopsida</taxon>
        <taxon>Proteales</taxon>
        <taxon>Proteaceae</taxon>
        <taxon>Protea</taxon>
    </lineage>
</organism>
<comment type="caution">
    <text evidence="1">The sequence shown here is derived from an EMBL/GenBank/DDBJ whole genome shotgun (WGS) entry which is preliminary data.</text>
</comment>
<name>A0A9Q0GN62_9MAGN</name>
<dbReference type="AlphaFoldDB" id="A0A9Q0GN62"/>
<evidence type="ECO:0000313" key="2">
    <source>
        <dbReference type="Proteomes" id="UP001141806"/>
    </source>
</evidence>
<keyword evidence="2" id="KW-1185">Reference proteome</keyword>
<sequence length="312" mass="35379">MFQRRKLDAVGLTDTKTRRKEIERTVVDLEFLQVRTTRMKLCVCGAIIYKLRLTDACIISMMMHMSKVKMVGQITLVESLRFLKLNIWSHILLLNEISRANTETSSTISSEISLDRSIGESKSDEMTLLDLYSGCGAMSTGLCLGANLASLNLVTKWAVDLNKFACESLKLNHPETQGIIFEVKPLMVYTLHSFAQSSICLRLNLTYGPSEDTWEFIEGLSNCKESIKSFVVNGFMSKILPVSDPKNRLLWTSQVPNACFPMGAWRNEKLPQYPLPTYEVVVRGNVPSYFEVINDESWDEMPYGKSPKTEFQ</sequence>
<dbReference type="GO" id="GO:0044027">
    <property type="term" value="P:negative regulation of gene expression via chromosomal CpG island methylation"/>
    <property type="evidence" value="ECO:0007669"/>
    <property type="project" value="TreeGrafter"/>
</dbReference>
<dbReference type="EMBL" id="JAMYWD010000012">
    <property type="protein sequence ID" value="KAJ4950698.1"/>
    <property type="molecule type" value="Genomic_DNA"/>
</dbReference>
<dbReference type="PANTHER" id="PTHR10629:SF50">
    <property type="entry name" value="DNA (CYTOSINE-5)-METHYLTRANSFERASE CMT3"/>
    <property type="match status" value="1"/>
</dbReference>
<dbReference type="SUPFAM" id="SSF53335">
    <property type="entry name" value="S-adenosyl-L-methionine-dependent methyltransferases"/>
    <property type="match status" value="1"/>
</dbReference>
<dbReference type="GO" id="GO:0003886">
    <property type="term" value="F:DNA (cytosine-5-)-methyltransferase activity"/>
    <property type="evidence" value="ECO:0007669"/>
    <property type="project" value="TreeGrafter"/>
</dbReference>
<gene>
    <name evidence="1" type="ORF">NE237_027530</name>
</gene>
<dbReference type="Proteomes" id="UP001141806">
    <property type="component" value="Unassembled WGS sequence"/>
</dbReference>
<dbReference type="GO" id="GO:0003677">
    <property type="term" value="F:DNA binding"/>
    <property type="evidence" value="ECO:0007669"/>
    <property type="project" value="TreeGrafter"/>
</dbReference>
<dbReference type="Gene3D" id="3.40.50.150">
    <property type="entry name" value="Vaccinia Virus protein VP39"/>
    <property type="match status" value="2"/>
</dbReference>
<evidence type="ECO:0000313" key="1">
    <source>
        <dbReference type="EMBL" id="KAJ4950698.1"/>
    </source>
</evidence>
<dbReference type="PANTHER" id="PTHR10629">
    <property type="entry name" value="CYTOSINE-SPECIFIC METHYLTRANSFERASE"/>
    <property type="match status" value="1"/>
</dbReference>
<dbReference type="InterPro" id="IPR050390">
    <property type="entry name" value="C5-Methyltransferase"/>
</dbReference>